<organism evidence="2 3">
    <name type="scientific">Flavisolibacter ginsenosidimutans</name>
    <dbReference type="NCBI Taxonomy" id="661481"/>
    <lineage>
        <taxon>Bacteria</taxon>
        <taxon>Pseudomonadati</taxon>
        <taxon>Bacteroidota</taxon>
        <taxon>Chitinophagia</taxon>
        <taxon>Chitinophagales</taxon>
        <taxon>Chitinophagaceae</taxon>
        <taxon>Flavisolibacter</taxon>
    </lineage>
</organism>
<reference evidence="2 3" key="1">
    <citation type="journal article" date="2015" name="Int. J. Syst. Evol. Microbiol.">
        <title>Flavisolibacter ginsenosidimutans sp. nov., with ginsenoside-converting activity isolated from soil used for cultivating ginseng.</title>
        <authorList>
            <person name="Zhao Y."/>
            <person name="Liu Q."/>
            <person name="Kang M.S."/>
            <person name="Jin F."/>
            <person name="Yu H."/>
            <person name="Im W.T."/>
        </authorList>
    </citation>
    <scope>NUCLEOTIDE SEQUENCE [LARGE SCALE GENOMIC DNA]</scope>
    <source>
        <strain evidence="2 3">Gsoil 636</strain>
    </source>
</reference>
<proteinExistence type="predicted"/>
<accession>A0A5B8UI70</accession>
<dbReference type="AlphaFoldDB" id="A0A5B8UI70"/>
<name>A0A5B8UI70_9BACT</name>
<evidence type="ECO:0000313" key="2">
    <source>
        <dbReference type="EMBL" id="QEC56367.1"/>
    </source>
</evidence>
<feature type="transmembrane region" description="Helical" evidence="1">
    <location>
        <begin position="103"/>
        <end position="121"/>
    </location>
</feature>
<gene>
    <name evidence="2" type="ORF">FSB75_10855</name>
</gene>
<keyword evidence="1" id="KW-0812">Transmembrane</keyword>
<dbReference type="EMBL" id="CP042433">
    <property type="protein sequence ID" value="QEC56367.1"/>
    <property type="molecule type" value="Genomic_DNA"/>
</dbReference>
<feature type="transmembrane region" description="Helical" evidence="1">
    <location>
        <begin position="47"/>
        <end position="64"/>
    </location>
</feature>
<dbReference type="RefSeq" id="WP_146786938.1">
    <property type="nucleotide sequence ID" value="NZ_BAABIO010000001.1"/>
</dbReference>
<keyword evidence="3" id="KW-1185">Reference proteome</keyword>
<dbReference type="PROSITE" id="PS51257">
    <property type="entry name" value="PROKAR_LIPOPROTEIN"/>
    <property type="match status" value="1"/>
</dbReference>
<keyword evidence="1" id="KW-0472">Membrane</keyword>
<dbReference type="Proteomes" id="UP000321204">
    <property type="component" value="Chromosome"/>
</dbReference>
<feature type="transmembrane region" description="Helical" evidence="1">
    <location>
        <begin position="71"/>
        <end position="91"/>
    </location>
</feature>
<evidence type="ECO:0008006" key="4">
    <source>
        <dbReference type="Google" id="ProtNLM"/>
    </source>
</evidence>
<dbReference type="OrthoDB" id="678688at2"/>
<keyword evidence="1" id="KW-1133">Transmembrane helix</keyword>
<dbReference type="KEGG" id="fgg:FSB75_10855"/>
<protein>
    <recommendedName>
        <fullName evidence="4">DUF4293 family protein</fullName>
    </recommendedName>
</protein>
<evidence type="ECO:0000256" key="1">
    <source>
        <dbReference type="SAM" id="Phobius"/>
    </source>
</evidence>
<sequence>MRLNVLLSLLVAALLVAACFMPWMTIESKGITITGVDTTGTTFGKPAYFHFFWAGLCLLFVLFNKVWSKRVTLLFAAFNVAWALRNFLLLPACAGGECPVRKLGLYLVLASSVLLFFAPLVERKPID</sequence>
<evidence type="ECO:0000313" key="3">
    <source>
        <dbReference type="Proteomes" id="UP000321204"/>
    </source>
</evidence>